<feature type="domain" description="C3H1-type" evidence="7">
    <location>
        <begin position="226"/>
        <end position="253"/>
    </location>
</feature>
<dbReference type="InterPro" id="IPR018123">
    <property type="entry name" value="WWE-dom_subgr"/>
</dbReference>
<dbReference type="FunFam" id="3.30.720.50:FF:000008">
    <property type="entry name" value="TCDD-inducible poly [ADP-ribose] polymerase"/>
    <property type="match status" value="1"/>
</dbReference>
<dbReference type="PANTHER" id="PTHR45740">
    <property type="entry name" value="POLY [ADP-RIBOSE] POLYMERASE"/>
    <property type="match status" value="1"/>
</dbReference>
<comment type="pathway">
    <text evidence="2">Protein modification; protein ubiquitination.</text>
</comment>
<keyword evidence="10" id="KW-1185">Reference proteome</keyword>
<dbReference type="GO" id="GO:0005634">
    <property type="term" value="C:nucleus"/>
    <property type="evidence" value="ECO:0007669"/>
    <property type="project" value="UniProtKB-SubCell"/>
</dbReference>
<dbReference type="PROSITE" id="PS50103">
    <property type="entry name" value="ZF_C3H1"/>
    <property type="match status" value="1"/>
</dbReference>
<reference evidence="9 10" key="1">
    <citation type="submission" date="2018-01" db="EMBL/GenBank/DDBJ databases">
        <title>Comparison of the Chinese Bamboo Partridge and Red Junglefowl genome sequences highlights the importance of demography in genome evolution.</title>
        <authorList>
            <person name="Tiley G.P."/>
            <person name="Kimball R.T."/>
            <person name="Braun E.L."/>
            <person name="Burleigh J.G."/>
        </authorList>
    </citation>
    <scope>NUCLEOTIDE SEQUENCE [LARGE SCALE GENOMIC DNA]</scope>
    <source>
        <strain evidence="9">RTK389</strain>
        <tissue evidence="9">Blood</tissue>
    </source>
</reference>
<dbReference type="Gene3D" id="3.30.720.50">
    <property type="match status" value="1"/>
</dbReference>
<dbReference type="SUPFAM" id="SSF56399">
    <property type="entry name" value="ADP-ribosylation"/>
    <property type="match status" value="1"/>
</dbReference>
<protein>
    <recommendedName>
        <fullName evidence="11">C3H1-type domain-containing protein</fullName>
    </recommendedName>
</protein>
<evidence type="ECO:0000259" key="8">
    <source>
        <dbReference type="PROSITE" id="PS50918"/>
    </source>
</evidence>
<keyword evidence="5" id="KW-0479">Metal-binding</keyword>
<keyword evidence="5" id="KW-0862">Zinc</keyword>
<dbReference type="Gene3D" id="3.90.228.10">
    <property type="match status" value="2"/>
</dbReference>
<dbReference type="AlphaFoldDB" id="A0A2P4TFD7"/>
<evidence type="ECO:0000256" key="5">
    <source>
        <dbReference type="PROSITE-ProRule" id="PRU00723"/>
    </source>
</evidence>
<evidence type="ECO:0000256" key="2">
    <source>
        <dbReference type="ARBA" id="ARBA00004906"/>
    </source>
</evidence>
<sequence>MKCPPSEDFPPQIRLSEKIPPVKPCFKKKQQVQKRLDTQTLRALRPIFTSLLGSGTLDRVFVPRGQGGGHSDLCEPAVKKTLDLSASCPQPESNVTVLVPTAPDVQSQLLGAHPAPGHPEQEVQTGEQSFSSETAPGAAADTSNESFQDRPLHPPSSDGAACPLFPSKLLESYTTGLFQENSCPMQYTLNTSNKFSAGIFQDKSEEASLDLVFELLNQLQYHTHQEDGIEICVDFLQGACVYGSDCPKHHTVLPYHWQVRRTATQSWQSVSNDSQEHLERLYCNPDNDRIKVKYRGHEFWVDLNAMKLYETVEFDQMRRLSTPSCPSSSSNYYTVWKYFCRDHFVWREYSEPVVRLIEEASCRGLKEVRFVTWHNQYILNIKDGFQQNACFRREIKRRPLLRSCVVLMPFLQTLGGNSPVPSPSAEPLSSHVLSPTAVTSPNFYPETWISMDPSQDFIQVPVLKEDKSYRTIYNLFHKTVPETKYKILKILRVQNQFLWEKYKRSPKGVHYMFLAKVLTGRYTVGNHTMRRPPPVNPGSITSDLYDSCVDNYFEPQIFVIFNDDQSYPYFIIQYEEVSNTVSI</sequence>
<dbReference type="SMART" id="SM00356">
    <property type="entry name" value="ZnF_C3H1"/>
    <property type="match status" value="1"/>
</dbReference>
<dbReference type="InterPro" id="IPR004170">
    <property type="entry name" value="WWE_dom"/>
</dbReference>
<dbReference type="GO" id="GO:0008270">
    <property type="term" value="F:zinc ion binding"/>
    <property type="evidence" value="ECO:0007669"/>
    <property type="project" value="UniProtKB-KW"/>
</dbReference>
<evidence type="ECO:0000256" key="3">
    <source>
        <dbReference type="ARBA" id="ARBA00023242"/>
    </source>
</evidence>
<dbReference type="InterPro" id="IPR051712">
    <property type="entry name" value="ARTD-AVP"/>
</dbReference>
<comment type="caution">
    <text evidence="9">The sequence shown here is derived from an EMBL/GenBank/DDBJ whole genome shotgun (WGS) entry which is preliminary data.</text>
</comment>
<feature type="compositionally biased region" description="Polar residues" evidence="6">
    <location>
        <begin position="122"/>
        <end position="134"/>
    </location>
</feature>
<evidence type="ECO:0000313" key="10">
    <source>
        <dbReference type="Proteomes" id="UP000237246"/>
    </source>
</evidence>
<feature type="domain" description="WWE" evidence="8">
    <location>
        <begin position="322"/>
        <end position="402"/>
    </location>
</feature>
<evidence type="ECO:0000313" key="9">
    <source>
        <dbReference type="EMBL" id="POI35090.1"/>
    </source>
</evidence>
<dbReference type="UniPathway" id="UPA00143"/>
<dbReference type="Proteomes" id="UP000237246">
    <property type="component" value="Unassembled WGS sequence"/>
</dbReference>
<dbReference type="PANTHER" id="PTHR45740:SF7">
    <property type="entry name" value="PROTEIN MONO-ADP-RIBOSYLTRANSFERASE TIPARP"/>
    <property type="match status" value="1"/>
</dbReference>
<accession>A0A2P4TFD7</accession>
<dbReference type="GO" id="GO:1990404">
    <property type="term" value="F:NAD+-protein mono-ADP-ribosyltransferase activity"/>
    <property type="evidence" value="ECO:0007669"/>
    <property type="project" value="TreeGrafter"/>
</dbReference>
<keyword evidence="5" id="KW-0863">Zinc-finger</keyword>
<comment type="subcellular location">
    <subcellularLocation>
        <location evidence="1">Nucleus</location>
    </subcellularLocation>
</comment>
<dbReference type="OrthoDB" id="6133115at2759"/>
<dbReference type="GO" id="GO:0003950">
    <property type="term" value="F:NAD+ poly-ADP-ribosyltransferase activity"/>
    <property type="evidence" value="ECO:0007669"/>
    <property type="project" value="TreeGrafter"/>
</dbReference>
<comment type="similarity">
    <text evidence="4">Belongs to the ARTD/PARP family.</text>
</comment>
<feature type="zinc finger region" description="C3H1-type" evidence="5">
    <location>
        <begin position="226"/>
        <end position="253"/>
    </location>
</feature>
<dbReference type="Pfam" id="PF02825">
    <property type="entry name" value="WWE"/>
    <property type="match status" value="1"/>
</dbReference>
<dbReference type="InterPro" id="IPR000571">
    <property type="entry name" value="Znf_CCCH"/>
</dbReference>
<evidence type="ECO:0000256" key="1">
    <source>
        <dbReference type="ARBA" id="ARBA00004123"/>
    </source>
</evidence>
<dbReference type="SUPFAM" id="SSF117839">
    <property type="entry name" value="WWE domain"/>
    <property type="match status" value="1"/>
</dbReference>
<evidence type="ECO:0000259" key="7">
    <source>
        <dbReference type="PROSITE" id="PS50103"/>
    </source>
</evidence>
<gene>
    <name evidence="9" type="ORF">CIB84_001158</name>
</gene>
<name>A0A2P4TFD7_BAMTH</name>
<dbReference type="EMBL" id="PPHD01000826">
    <property type="protein sequence ID" value="POI35090.1"/>
    <property type="molecule type" value="Genomic_DNA"/>
</dbReference>
<evidence type="ECO:0008006" key="11">
    <source>
        <dbReference type="Google" id="ProtNLM"/>
    </source>
</evidence>
<evidence type="ECO:0000256" key="6">
    <source>
        <dbReference type="SAM" id="MobiDB-lite"/>
    </source>
</evidence>
<dbReference type="GO" id="GO:0016567">
    <property type="term" value="P:protein ubiquitination"/>
    <property type="evidence" value="ECO:0007669"/>
    <property type="project" value="UniProtKB-UniPathway"/>
</dbReference>
<dbReference type="SMART" id="SM00678">
    <property type="entry name" value="WWE"/>
    <property type="match status" value="1"/>
</dbReference>
<dbReference type="Pfam" id="PF23466">
    <property type="entry name" value="WWE_4"/>
    <property type="match status" value="1"/>
</dbReference>
<organism evidence="9 10">
    <name type="scientific">Bambusicola thoracicus</name>
    <name type="common">Chinese bamboo-partridge</name>
    <name type="synonym">Perdix thoracica</name>
    <dbReference type="NCBI Taxonomy" id="9083"/>
    <lineage>
        <taxon>Eukaryota</taxon>
        <taxon>Metazoa</taxon>
        <taxon>Chordata</taxon>
        <taxon>Craniata</taxon>
        <taxon>Vertebrata</taxon>
        <taxon>Euteleostomi</taxon>
        <taxon>Archelosauria</taxon>
        <taxon>Archosauria</taxon>
        <taxon>Dinosauria</taxon>
        <taxon>Saurischia</taxon>
        <taxon>Theropoda</taxon>
        <taxon>Coelurosauria</taxon>
        <taxon>Aves</taxon>
        <taxon>Neognathae</taxon>
        <taxon>Galloanserae</taxon>
        <taxon>Galliformes</taxon>
        <taxon>Phasianidae</taxon>
        <taxon>Perdicinae</taxon>
        <taxon>Bambusicola</taxon>
    </lineage>
</organism>
<evidence type="ECO:0000256" key="4">
    <source>
        <dbReference type="ARBA" id="ARBA00024347"/>
    </source>
</evidence>
<keyword evidence="3" id="KW-0539">Nucleus</keyword>
<proteinExistence type="inferred from homology"/>
<dbReference type="PROSITE" id="PS50918">
    <property type="entry name" value="WWE"/>
    <property type="match status" value="1"/>
</dbReference>
<feature type="region of interest" description="Disordered" evidence="6">
    <location>
        <begin position="108"/>
        <end position="158"/>
    </location>
</feature>
<dbReference type="InterPro" id="IPR037197">
    <property type="entry name" value="WWE_dom_sf"/>
</dbReference>